<organism evidence="3">
    <name type="scientific">Chlamydomonas reinhardtii</name>
    <name type="common">Chlamydomonas smithii</name>
    <dbReference type="NCBI Taxonomy" id="3055"/>
    <lineage>
        <taxon>Eukaryota</taxon>
        <taxon>Viridiplantae</taxon>
        <taxon>Chlorophyta</taxon>
        <taxon>core chlorophytes</taxon>
        <taxon>Chlorophyceae</taxon>
        <taxon>CS clade</taxon>
        <taxon>Chlamydomonadales</taxon>
        <taxon>Chlamydomonadaceae</taxon>
        <taxon>Chlamydomonas</taxon>
    </lineage>
</organism>
<dbReference type="PANTHER" id="PTHR10302">
    <property type="entry name" value="SINGLE-STRANDED DNA-BINDING PROTEIN"/>
    <property type="match status" value="1"/>
</dbReference>
<dbReference type="GO" id="GO:0090297">
    <property type="term" value="P:positive regulation of mitochondrial DNA replication"/>
    <property type="evidence" value="ECO:0000318"/>
    <property type="project" value="GO_Central"/>
</dbReference>
<dbReference type="GO" id="GO:0006260">
    <property type="term" value="P:DNA replication"/>
    <property type="evidence" value="ECO:0000318"/>
    <property type="project" value="GO_Central"/>
</dbReference>
<keyword evidence="5" id="KW-1185">Reference proteome</keyword>
<feature type="compositionally biased region" description="Basic and acidic residues" evidence="1">
    <location>
        <begin position="152"/>
        <end position="166"/>
    </location>
</feature>
<dbReference type="EMBL" id="AY152809">
    <property type="protein sequence ID" value="AAP30010.1"/>
    <property type="molecule type" value="Genomic_DNA"/>
</dbReference>
<dbReference type="ProMEX" id="Q6EMK7"/>
<evidence type="ECO:0000313" key="4">
    <source>
        <dbReference type="EMBL" id="PNW74429.1"/>
    </source>
</evidence>
<dbReference type="PANTHER" id="PTHR10302:SF0">
    <property type="entry name" value="SINGLE-STRANDED DNA-BINDING PROTEIN, MITOCHONDRIAL"/>
    <property type="match status" value="1"/>
</dbReference>
<evidence type="ECO:0000256" key="1">
    <source>
        <dbReference type="SAM" id="MobiDB-lite"/>
    </source>
</evidence>
<evidence type="ECO:0000313" key="2">
    <source>
        <dbReference type="EMBL" id="AAM76787.1"/>
    </source>
</evidence>
<feature type="region of interest" description="Disordered" evidence="1">
    <location>
        <begin position="203"/>
        <end position="231"/>
    </location>
</feature>
<gene>
    <name evidence="3" type="primary">RB38</name>
    <name evidence="4" type="ORF">CHLRE_12g483700v5</name>
</gene>
<feature type="compositionally biased region" description="Basic and acidic residues" evidence="1">
    <location>
        <begin position="104"/>
        <end position="127"/>
    </location>
</feature>
<dbReference type="eggNOG" id="ENOG502QR35">
    <property type="taxonomic scope" value="Eukaryota"/>
</dbReference>
<dbReference type="InterPro" id="IPR011344">
    <property type="entry name" value="ssDNA-bd"/>
</dbReference>
<dbReference type="Proteomes" id="UP000006906">
    <property type="component" value="Chromosome 12"/>
</dbReference>
<evidence type="ECO:0000313" key="3">
    <source>
        <dbReference type="EMBL" id="AAP30010.1"/>
    </source>
</evidence>
<dbReference type="KEGG" id="cre:CHLRE_12g483700v5"/>
<dbReference type="STRING" id="3055.Q6EMK7"/>
<dbReference type="PaxDb" id="3055-EDO96540"/>
<dbReference type="OMA" id="WESLRNN"/>
<dbReference type="EMBL" id="AY124882">
    <property type="protein sequence ID" value="AAM76787.1"/>
    <property type="molecule type" value="mRNA"/>
</dbReference>
<feature type="region of interest" description="Disordered" evidence="1">
    <location>
        <begin position="104"/>
        <end position="166"/>
    </location>
</feature>
<dbReference type="Gramene" id="PNW74429">
    <property type="protein sequence ID" value="PNW74429"/>
    <property type="gene ID" value="CHLRE_12g483700v5"/>
</dbReference>
<dbReference type="OrthoDB" id="1078367at2759"/>
<dbReference type="FunCoup" id="Q6EMK7">
    <property type="interactions" value="376"/>
</dbReference>
<dbReference type="Gramene" id="PNW74430">
    <property type="protein sequence ID" value="PNW74430"/>
    <property type="gene ID" value="CHLRE_12g483700v5"/>
</dbReference>
<proteinExistence type="evidence at transcript level"/>
<dbReference type="HOGENOM" id="CLU_724349_0_0_1"/>
<dbReference type="EMBL" id="CM008973">
    <property type="protein sequence ID" value="PNW74430.1"/>
    <property type="molecule type" value="Genomic_DNA"/>
</dbReference>
<reference evidence="4 5" key="3">
    <citation type="journal article" date="2007" name="Science">
        <title>The Chlamydomonas genome reveals the evolution of key animal and plant functions.</title>
        <authorList>
            <person name="Merchant S.S."/>
            <person name="Prochnik S.E."/>
            <person name="Vallon O."/>
            <person name="Harris E.H."/>
            <person name="Karpowicz S.J."/>
            <person name="Witman G.B."/>
            <person name="Terry A."/>
            <person name="Salamov A."/>
            <person name="Fritz-Laylin L.K."/>
            <person name="Marechal-Drouard L."/>
            <person name="Marshall W.F."/>
            <person name="Qu L.H."/>
            <person name="Nelson D.R."/>
            <person name="Sanderfoot A.A."/>
            <person name="Spalding M.H."/>
            <person name="Kapitonov V.V."/>
            <person name="Ren Q."/>
            <person name="Ferris P."/>
            <person name="Lindquist E."/>
            <person name="Shapiro H."/>
            <person name="Lucas S.M."/>
            <person name="Grimwood J."/>
            <person name="Schmutz J."/>
            <person name="Cardol P."/>
            <person name="Cerutti H."/>
            <person name="Chanfreau G."/>
            <person name="Chen C.L."/>
            <person name="Cognat V."/>
            <person name="Croft M.T."/>
            <person name="Dent R."/>
            <person name="Dutcher S."/>
            <person name="Fernandez E."/>
            <person name="Fukuzawa H."/>
            <person name="Gonzalez-Ballester D."/>
            <person name="Gonzalez-Halphen D."/>
            <person name="Hallmann A."/>
            <person name="Hanikenne M."/>
            <person name="Hippler M."/>
            <person name="Inwood W."/>
            <person name="Jabbari K."/>
            <person name="Kalanon M."/>
            <person name="Kuras R."/>
            <person name="Lefebvre P.A."/>
            <person name="Lemaire S.D."/>
            <person name="Lobanov A.V."/>
            <person name="Lohr M."/>
            <person name="Manuell A."/>
            <person name="Meier I."/>
            <person name="Mets L."/>
            <person name="Mittag M."/>
            <person name="Mittelmeier T."/>
            <person name="Moroney J.V."/>
            <person name="Moseley J."/>
            <person name="Napoli C."/>
            <person name="Nedelcu A.M."/>
            <person name="Niyogi K."/>
            <person name="Novoselov S.V."/>
            <person name="Paulsen I.T."/>
            <person name="Pazour G."/>
            <person name="Purton S."/>
            <person name="Ral J.P."/>
            <person name="Riano-Pachon D.M."/>
            <person name="Riekhof W."/>
            <person name="Rymarquis L."/>
            <person name="Schroda M."/>
            <person name="Stern D."/>
            <person name="Umen J."/>
            <person name="Willows R."/>
            <person name="Wilson N."/>
            <person name="Zimmer S.L."/>
            <person name="Allmer J."/>
            <person name="Balk J."/>
            <person name="Bisova K."/>
            <person name="Chen C.J."/>
            <person name="Elias M."/>
            <person name="Gendler K."/>
            <person name="Hauser C."/>
            <person name="Lamb M.R."/>
            <person name="Ledford H."/>
            <person name="Long J.C."/>
            <person name="Minagawa J."/>
            <person name="Page M.D."/>
            <person name="Pan J."/>
            <person name="Pootakham W."/>
            <person name="Roje S."/>
            <person name="Rose A."/>
            <person name="Stahlberg E."/>
            <person name="Terauchi A.M."/>
            <person name="Yang P."/>
            <person name="Ball S."/>
            <person name="Bowler C."/>
            <person name="Dieckmann C.L."/>
            <person name="Gladyshev V.N."/>
            <person name="Green P."/>
            <person name="Jorgensen R."/>
            <person name="Mayfield S."/>
            <person name="Mueller-Roeber B."/>
            <person name="Rajamani S."/>
            <person name="Sayre R.T."/>
            <person name="Brokstein P."/>
            <person name="Dubchak I."/>
            <person name="Goodstein D."/>
            <person name="Hornick L."/>
            <person name="Huang Y.W."/>
            <person name="Jhaveri J."/>
            <person name="Luo Y."/>
            <person name="Martinez D."/>
            <person name="Ngau W.C."/>
            <person name="Otillar B."/>
            <person name="Poliakov A."/>
            <person name="Porter A."/>
            <person name="Szajkowski L."/>
            <person name="Werner G."/>
            <person name="Zhou K."/>
            <person name="Grigoriev I.V."/>
            <person name="Rokhsar D.S."/>
            <person name="Grossman A.R."/>
        </authorList>
    </citation>
    <scope>NUCLEOTIDE SEQUENCE [LARGE SCALE GENOMIC DNA]</scope>
    <source>
        <strain evidence="5">CC-503</strain>
        <strain evidence="4">CC-503 cw92 mt+</strain>
    </source>
</reference>
<dbReference type="EMBL" id="CM008973">
    <property type="protein sequence ID" value="PNW74429.1"/>
    <property type="molecule type" value="Genomic_DNA"/>
</dbReference>
<protein>
    <submittedName>
        <fullName evidence="3">38 kDa RNA-binding protein</fullName>
    </submittedName>
    <submittedName>
        <fullName evidence="2">RNA-binding protein RB38</fullName>
    </submittedName>
</protein>
<feature type="region of interest" description="Disordered" evidence="1">
    <location>
        <begin position="293"/>
        <end position="351"/>
    </location>
</feature>
<reference evidence="4" key="4">
    <citation type="submission" date="2017-07" db="EMBL/GenBank/DDBJ databases">
        <title>WGS assembly of Chlamydomonas reinhardtii.</title>
        <authorList>
            <consortium name="Chlamydomonas Annotation Team"/>
            <consortium name="JGI Annotation Team"/>
            <person name="Merchant S.S."/>
            <person name="Prochnik S.E."/>
            <person name="Vallon O."/>
            <person name="Harris E.H."/>
            <person name="Karpowicz S.J."/>
            <person name="Witman G.B."/>
            <person name="Terry A."/>
            <person name="Salamov A."/>
            <person name="Fritz-Laylin L.K."/>
            <person name="Marechal-Drouard L."/>
            <person name="Marshall W.F."/>
            <person name="Qu L.H."/>
            <person name="Nelson D.R."/>
            <person name="Sanderfoot A.A."/>
            <person name="Spalding M.H."/>
            <person name="Kapitonov V.V."/>
            <person name="Ren Q."/>
            <person name="Ferris P."/>
            <person name="Lindquist E."/>
            <person name="Shapiro H."/>
            <person name="Lucas S.M."/>
            <person name="Grimwood J."/>
            <person name="Schmutz J."/>
            <person name="Grigoriev I.V."/>
            <person name="Rokhsar D.S."/>
        </authorList>
    </citation>
    <scope>NUCLEOTIDE SEQUENCE</scope>
    <source>
        <strain evidence="4">CC-503 cw92 mt+</strain>
    </source>
</reference>
<evidence type="ECO:0000313" key="5">
    <source>
        <dbReference type="Proteomes" id="UP000006906"/>
    </source>
</evidence>
<reference evidence="3" key="1">
    <citation type="submission" date="2002-09" db="EMBL/GenBank/DDBJ databases">
        <title>Characterization of RB38, a Nuclear-encoded Translational Activator in Chlamydomonas reinhardtii.</title>
        <authorList>
            <person name="Fowler S.J."/>
            <person name="Cohen A."/>
        </authorList>
    </citation>
    <scope>NUCLEOTIDE SEQUENCE</scope>
</reference>
<dbReference type="GO" id="GO:0042645">
    <property type="term" value="C:mitochondrial nucleoid"/>
    <property type="evidence" value="ECO:0000318"/>
    <property type="project" value="GO_Central"/>
</dbReference>
<dbReference type="GO" id="GO:0003697">
    <property type="term" value="F:single-stranded DNA binding"/>
    <property type="evidence" value="ECO:0000318"/>
    <property type="project" value="GO_Central"/>
</dbReference>
<dbReference type="GeneID" id="5728724"/>
<accession>Q6EMK7</accession>
<feature type="compositionally biased region" description="Basic and acidic residues" evidence="1">
    <location>
        <begin position="203"/>
        <end position="219"/>
    </location>
</feature>
<name>Q6EMK7_CHLRE</name>
<dbReference type="GO" id="GO:0008047">
    <property type="term" value="F:enzyme activator activity"/>
    <property type="evidence" value="ECO:0000318"/>
    <property type="project" value="GO_Central"/>
</dbReference>
<dbReference type="RefSeq" id="XP_001703164.1">
    <property type="nucleotide sequence ID" value="XM_001703112.1"/>
</dbReference>
<reference evidence="2" key="2">
    <citation type="journal article" date="2004" name="Biochemistry">
        <title>Identification and characterization of a novel RNA binding protein that associates with the 5'-untranslated region of the chloroplast psbA mRNA.</title>
        <authorList>
            <person name="Barnes D."/>
            <person name="Cohen A."/>
            <person name="Bruick R.K."/>
            <person name="Kantardjieff K."/>
            <person name="Fowler S."/>
            <person name="Efuet E."/>
            <person name="Mayfield S.P."/>
        </authorList>
    </citation>
    <scope>NUCLEOTIDE SEQUENCE</scope>
</reference>
<sequence>MLTLRRALVPCAAPRVAMAPVRLAPAVLRTREVRVMWSKRDETLANWEQLRSNPDEWYDNRTRKTNPKAPDFVRKDDRAVALWIDGRDVPTWVEELLHDLDSRQVNRRQQRDSESGDERGGRGERRSGPGGGRQAAEAANWEALRSNPDEWYDNRNRKTSDRQPDFVRRDDRNSALWLDSRGVPEWVDELLAELDERQAARREQRVAERAAGGGDERQEGGGGRRGAEELANWESLRANPIEWYDNRSRKTSDRQPDFVRRDDRRAALWLDSRGAPPWVGDLLAELDAAAQARRQQRQAERSAAPSTPELEAKRAAEAANWESLRANPEAWFDNRNNKQTPKSPDFRKKDDRTQALWVTSYGAPEWLNELLSELDARQGARY</sequence>
<dbReference type="AlphaFoldDB" id="Q6EMK7"/>